<evidence type="ECO:0000313" key="3">
    <source>
        <dbReference type="EMBL" id="KIY71274.1"/>
    </source>
</evidence>
<dbReference type="SUPFAM" id="SSF52096">
    <property type="entry name" value="ClpP/crotonase"/>
    <property type="match status" value="1"/>
</dbReference>
<gene>
    <name evidence="3" type="ORF">CYLTODRAFT_369606</name>
</gene>
<accession>A0A0D7BMA0</accession>
<proteinExistence type="inferred from homology"/>
<dbReference type="STRING" id="1314674.A0A0D7BMA0"/>
<dbReference type="PROSITE" id="PS00166">
    <property type="entry name" value="ENOYL_COA_HYDRATASE"/>
    <property type="match status" value="1"/>
</dbReference>
<dbReference type="GO" id="GO:0006635">
    <property type="term" value="P:fatty acid beta-oxidation"/>
    <property type="evidence" value="ECO:0007669"/>
    <property type="project" value="TreeGrafter"/>
</dbReference>
<evidence type="ECO:0000256" key="2">
    <source>
        <dbReference type="RuleBase" id="RU003707"/>
    </source>
</evidence>
<dbReference type="Proteomes" id="UP000054007">
    <property type="component" value="Unassembled WGS sequence"/>
</dbReference>
<dbReference type="Gene3D" id="3.90.226.10">
    <property type="entry name" value="2-enoyl-CoA Hydratase, Chain A, domain 1"/>
    <property type="match status" value="1"/>
</dbReference>
<dbReference type="GO" id="GO:0003824">
    <property type="term" value="F:catalytic activity"/>
    <property type="evidence" value="ECO:0007669"/>
    <property type="project" value="InterPro"/>
</dbReference>
<evidence type="ECO:0000256" key="1">
    <source>
        <dbReference type="ARBA" id="ARBA00005254"/>
    </source>
</evidence>
<dbReference type="InterPro" id="IPR001753">
    <property type="entry name" value="Enoyl-CoA_hydra/iso"/>
</dbReference>
<keyword evidence="4" id="KW-1185">Reference proteome</keyword>
<dbReference type="GO" id="GO:0005739">
    <property type="term" value="C:mitochondrion"/>
    <property type="evidence" value="ECO:0007669"/>
    <property type="project" value="TreeGrafter"/>
</dbReference>
<name>A0A0D7BMA0_9AGAR</name>
<dbReference type="AlphaFoldDB" id="A0A0D7BMA0"/>
<dbReference type="Pfam" id="PF00378">
    <property type="entry name" value="ECH_1"/>
    <property type="match status" value="1"/>
</dbReference>
<dbReference type="PANTHER" id="PTHR11941">
    <property type="entry name" value="ENOYL-COA HYDRATASE-RELATED"/>
    <property type="match status" value="1"/>
</dbReference>
<sequence>MPPSPPPHSNNFLVAFPIPHVLLLTLNRPEALNSVTPQQQQELRLVLDWFDVTDELWVLVITGAERMFCTGVDLKDWNQRASANTRTDQTDIVANTNGFASLSRRDSAKPIIAAVNGGAFGGGMELLLNCDLVVAADDAKFALPEVRRGVSALQGGIPRLTQIAGHQRASEMLLLGRTFSAKEAYAKFGFINFLVPQSSVLSTALDLAKEIVTKCSPDAVQATKRALLLAEDHQASIAGGASSRESDGLFGTEGDALNMQEGLLSFVEKRAPVWKNPRSKL</sequence>
<dbReference type="OrthoDB" id="2139957at2759"/>
<comment type="similarity">
    <text evidence="1 2">Belongs to the enoyl-CoA hydratase/isomerase family.</text>
</comment>
<dbReference type="InterPro" id="IPR018376">
    <property type="entry name" value="Enoyl-CoA_hyd/isom_CS"/>
</dbReference>
<dbReference type="EMBL" id="KN880456">
    <property type="protein sequence ID" value="KIY71274.1"/>
    <property type="molecule type" value="Genomic_DNA"/>
</dbReference>
<protein>
    <submittedName>
        <fullName evidence="3">ClpP/crotonase</fullName>
    </submittedName>
</protein>
<dbReference type="PANTHER" id="PTHR11941:SF158">
    <property type="entry name" value="ENOYL-COA HYDRATASE (AFU_ORTHOLOGUE AFUA_2G10650)"/>
    <property type="match status" value="1"/>
</dbReference>
<organism evidence="3 4">
    <name type="scientific">Cylindrobasidium torrendii FP15055 ss-10</name>
    <dbReference type="NCBI Taxonomy" id="1314674"/>
    <lineage>
        <taxon>Eukaryota</taxon>
        <taxon>Fungi</taxon>
        <taxon>Dikarya</taxon>
        <taxon>Basidiomycota</taxon>
        <taxon>Agaricomycotina</taxon>
        <taxon>Agaricomycetes</taxon>
        <taxon>Agaricomycetidae</taxon>
        <taxon>Agaricales</taxon>
        <taxon>Marasmiineae</taxon>
        <taxon>Physalacriaceae</taxon>
        <taxon>Cylindrobasidium</taxon>
    </lineage>
</organism>
<reference evidence="3 4" key="1">
    <citation type="journal article" date="2015" name="Fungal Genet. Biol.">
        <title>Evolution of novel wood decay mechanisms in Agaricales revealed by the genome sequences of Fistulina hepatica and Cylindrobasidium torrendii.</title>
        <authorList>
            <person name="Floudas D."/>
            <person name="Held B.W."/>
            <person name="Riley R."/>
            <person name="Nagy L.G."/>
            <person name="Koehler G."/>
            <person name="Ransdell A.S."/>
            <person name="Younus H."/>
            <person name="Chow J."/>
            <person name="Chiniquy J."/>
            <person name="Lipzen A."/>
            <person name="Tritt A."/>
            <person name="Sun H."/>
            <person name="Haridas S."/>
            <person name="LaButti K."/>
            <person name="Ohm R.A."/>
            <person name="Kues U."/>
            <person name="Blanchette R.A."/>
            <person name="Grigoriev I.V."/>
            <person name="Minto R.E."/>
            <person name="Hibbett D.S."/>
        </authorList>
    </citation>
    <scope>NUCLEOTIDE SEQUENCE [LARGE SCALE GENOMIC DNA]</scope>
    <source>
        <strain evidence="3 4">FP15055 ss-10</strain>
    </source>
</reference>
<evidence type="ECO:0000313" key="4">
    <source>
        <dbReference type="Proteomes" id="UP000054007"/>
    </source>
</evidence>
<dbReference type="InterPro" id="IPR029045">
    <property type="entry name" value="ClpP/crotonase-like_dom_sf"/>
</dbReference>
<dbReference type="CDD" id="cd06558">
    <property type="entry name" value="crotonase-like"/>
    <property type="match status" value="1"/>
</dbReference>